<dbReference type="InterPro" id="IPR035437">
    <property type="entry name" value="SNase_OB-fold_sf"/>
</dbReference>
<keyword evidence="5" id="KW-1133">Transmembrane helix</keyword>
<evidence type="ECO:0000313" key="8">
    <source>
        <dbReference type="Proteomes" id="UP000635828"/>
    </source>
</evidence>
<dbReference type="InterPro" id="IPR016071">
    <property type="entry name" value="Staphylococal_nuclease_OB-fold"/>
</dbReference>
<evidence type="ECO:0000256" key="5">
    <source>
        <dbReference type="SAM" id="Phobius"/>
    </source>
</evidence>
<name>A0ABR7FPZ6_9FIRM</name>
<dbReference type="SMART" id="SM00318">
    <property type="entry name" value="SNc"/>
    <property type="match status" value="1"/>
</dbReference>
<dbReference type="SUPFAM" id="SSF50199">
    <property type="entry name" value="Staphylococcal nuclease"/>
    <property type="match status" value="1"/>
</dbReference>
<dbReference type="Gene3D" id="2.40.50.90">
    <property type="match status" value="1"/>
</dbReference>
<evidence type="ECO:0000256" key="3">
    <source>
        <dbReference type="ARBA" id="ARBA00022801"/>
    </source>
</evidence>
<keyword evidence="4" id="KW-0175">Coiled coil</keyword>
<reference evidence="7 8" key="1">
    <citation type="submission" date="2020-08" db="EMBL/GenBank/DDBJ databases">
        <title>Genome public.</title>
        <authorList>
            <person name="Liu C."/>
            <person name="Sun Q."/>
        </authorList>
    </citation>
    <scope>NUCLEOTIDE SEQUENCE [LARGE SCALE GENOMIC DNA]</scope>
    <source>
        <strain evidence="7 8">NSJ-7</strain>
    </source>
</reference>
<organism evidence="7 8">
    <name type="scientific">Anaerostipes hominis</name>
    <name type="common">ex Liu et al. 2021</name>
    <dbReference type="NCBI Taxonomy" id="2763018"/>
    <lineage>
        <taxon>Bacteria</taxon>
        <taxon>Bacillati</taxon>
        <taxon>Bacillota</taxon>
        <taxon>Clostridia</taxon>
        <taxon>Lachnospirales</taxon>
        <taxon>Lachnospiraceae</taxon>
        <taxon>Anaerostipes</taxon>
    </lineage>
</organism>
<evidence type="ECO:0000256" key="2">
    <source>
        <dbReference type="ARBA" id="ARBA00022759"/>
    </source>
</evidence>
<keyword evidence="2" id="KW-0255">Endonuclease</keyword>
<feature type="domain" description="TNase-like" evidence="6">
    <location>
        <begin position="103"/>
        <end position="232"/>
    </location>
</feature>
<keyword evidence="5" id="KW-0812">Transmembrane</keyword>
<gene>
    <name evidence="7" type="ORF">H8S22_06510</name>
</gene>
<evidence type="ECO:0000313" key="7">
    <source>
        <dbReference type="EMBL" id="MBC5677272.1"/>
    </source>
</evidence>
<evidence type="ECO:0000256" key="4">
    <source>
        <dbReference type="SAM" id="Coils"/>
    </source>
</evidence>
<proteinExistence type="predicted"/>
<dbReference type="PANTHER" id="PTHR12302:SF3">
    <property type="entry name" value="SERINE_THREONINE-PROTEIN KINASE 31"/>
    <property type="match status" value="1"/>
</dbReference>
<dbReference type="Proteomes" id="UP000635828">
    <property type="component" value="Unassembled WGS sequence"/>
</dbReference>
<dbReference type="InterPro" id="IPR002071">
    <property type="entry name" value="Thermonucl_AS"/>
</dbReference>
<dbReference type="EMBL" id="JACOOS010000005">
    <property type="protein sequence ID" value="MBC5677272.1"/>
    <property type="molecule type" value="Genomic_DNA"/>
</dbReference>
<evidence type="ECO:0000259" key="6">
    <source>
        <dbReference type="PROSITE" id="PS50830"/>
    </source>
</evidence>
<keyword evidence="5" id="KW-0472">Membrane</keyword>
<dbReference type="RefSeq" id="WP_158221717.1">
    <property type="nucleotide sequence ID" value="NZ_JACOOS010000005.1"/>
</dbReference>
<evidence type="ECO:0000256" key="1">
    <source>
        <dbReference type="ARBA" id="ARBA00022722"/>
    </source>
</evidence>
<comment type="caution">
    <text evidence="7">The sequence shown here is derived from an EMBL/GenBank/DDBJ whole genome shotgun (WGS) entry which is preliminary data.</text>
</comment>
<feature type="transmembrane region" description="Helical" evidence="5">
    <location>
        <begin position="27"/>
        <end position="45"/>
    </location>
</feature>
<keyword evidence="1" id="KW-0540">Nuclease</keyword>
<dbReference type="PANTHER" id="PTHR12302">
    <property type="entry name" value="EBNA2 BINDING PROTEIN P100"/>
    <property type="match status" value="1"/>
</dbReference>
<dbReference type="PROSITE" id="PS50830">
    <property type="entry name" value="TNASE_3"/>
    <property type="match status" value="1"/>
</dbReference>
<accession>A0ABR7FPZ6</accession>
<dbReference type="Pfam" id="PF00565">
    <property type="entry name" value="SNase"/>
    <property type="match status" value="1"/>
</dbReference>
<sequence length="232" mass="26403">MNKEKFEFNINVKTILGYLGLKAIKTFVSFVLGFLFISIIFSVIFKSGMLQAFFGKDDVKQKQTVAQKAYDANLKEINQQEQEVEDTINARKSEQETLNASDAAVSASVIYVIDGDTIIIKLDDGSEEKVRFIGVDCPEDTTKKEYFGDKATAYTKHRLLGKTIKMEYDIDHTDKYGRTLAYVFIDGELFNKTLVSKGYAETMEIEPNTKYSFDLSFECSKAKSRKIGMWEK</sequence>
<keyword evidence="8" id="KW-1185">Reference proteome</keyword>
<keyword evidence="3" id="KW-0378">Hydrolase</keyword>
<protein>
    <submittedName>
        <fullName evidence="7">Thermonuclease family protein</fullName>
    </submittedName>
</protein>
<dbReference type="PROSITE" id="PS01284">
    <property type="entry name" value="TNASE_2"/>
    <property type="match status" value="1"/>
</dbReference>
<feature type="coiled-coil region" evidence="4">
    <location>
        <begin position="67"/>
        <end position="97"/>
    </location>
</feature>